<protein>
    <recommendedName>
        <fullName evidence="4">DUF983 domain-containing protein</fullName>
    </recommendedName>
</protein>
<comment type="caution">
    <text evidence="2">The sequence shown here is derived from an EMBL/GenBank/DDBJ whole genome shotgun (WGS) entry which is preliminary data.</text>
</comment>
<name>A0A2W5ND42_RHOSU</name>
<organism evidence="2 3">
    <name type="scientific">Rhodovulum sulfidophilum</name>
    <name type="common">Rhodobacter sulfidophilus</name>
    <dbReference type="NCBI Taxonomy" id="35806"/>
    <lineage>
        <taxon>Bacteria</taxon>
        <taxon>Pseudomonadati</taxon>
        <taxon>Pseudomonadota</taxon>
        <taxon>Alphaproteobacteria</taxon>
        <taxon>Rhodobacterales</taxon>
        <taxon>Paracoccaceae</taxon>
        <taxon>Rhodovulum</taxon>
    </lineage>
</organism>
<dbReference type="AlphaFoldDB" id="A0A2W5ND42"/>
<reference evidence="2 3" key="1">
    <citation type="submission" date="2017-08" db="EMBL/GenBank/DDBJ databases">
        <title>Infants hospitalized years apart are colonized by the same room-sourced microbial strains.</title>
        <authorList>
            <person name="Brooks B."/>
            <person name="Olm M.R."/>
            <person name="Firek B.A."/>
            <person name="Baker R."/>
            <person name="Thomas B.C."/>
            <person name="Morowitz M.J."/>
            <person name="Banfield J.F."/>
        </authorList>
    </citation>
    <scope>NUCLEOTIDE SEQUENCE [LARGE SCALE GENOMIC DNA]</scope>
    <source>
        <strain evidence="2">S2_005_002_R2_34</strain>
    </source>
</reference>
<keyword evidence="1" id="KW-0472">Membrane</keyword>
<accession>A0A2W5ND42</accession>
<dbReference type="Proteomes" id="UP000249185">
    <property type="component" value="Unassembled WGS sequence"/>
</dbReference>
<evidence type="ECO:0008006" key="4">
    <source>
        <dbReference type="Google" id="ProtNLM"/>
    </source>
</evidence>
<feature type="transmembrane region" description="Helical" evidence="1">
    <location>
        <begin position="97"/>
        <end position="115"/>
    </location>
</feature>
<feature type="transmembrane region" description="Helical" evidence="1">
    <location>
        <begin position="70"/>
        <end position="91"/>
    </location>
</feature>
<evidence type="ECO:0000313" key="2">
    <source>
        <dbReference type="EMBL" id="PZQ51432.1"/>
    </source>
</evidence>
<sequence>MSQIPAPPRAPVPPSALPERDLRSALLRGWSRRCPACGEGGLFEGYLDVRHDCPACGTDLSHQRADDGPAWATIMIAGHIMAPVMLIVFEAFRPEGWQMALGFSIVFVALSLYLLPRIKGCFVGIQWAKRMHGFGAEPAPKPAPPVSAAPAIGK</sequence>
<evidence type="ECO:0000313" key="3">
    <source>
        <dbReference type="Proteomes" id="UP000249185"/>
    </source>
</evidence>
<dbReference type="InterPro" id="IPR009325">
    <property type="entry name" value="DUF983"/>
</dbReference>
<dbReference type="EMBL" id="QFPW01000002">
    <property type="protein sequence ID" value="PZQ51432.1"/>
    <property type="molecule type" value="Genomic_DNA"/>
</dbReference>
<proteinExistence type="predicted"/>
<keyword evidence="1" id="KW-0812">Transmembrane</keyword>
<keyword evidence="1" id="KW-1133">Transmembrane helix</keyword>
<evidence type="ECO:0000256" key="1">
    <source>
        <dbReference type="SAM" id="Phobius"/>
    </source>
</evidence>
<dbReference type="Pfam" id="PF06170">
    <property type="entry name" value="DUF983"/>
    <property type="match status" value="1"/>
</dbReference>
<gene>
    <name evidence="2" type="ORF">DI556_04510</name>
</gene>